<feature type="modified residue" description="4-aspartylphosphate" evidence="6">
    <location>
        <position position="51"/>
    </location>
</feature>
<dbReference type="PANTHER" id="PTHR48111:SF22">
    <property type="entry name" value="REGULATOR OF RPOS"/>
    <property type="match status" value="1"/>
</dbReference>
<dbReference type="GO" id="GO:0006355">
    <property type="term" value="P:regulation of DNA-templated transcription"/>
    <property type="evidence" value="ECO:0007669"/>
    <property type="project" value="TreeGrafter"/>
</dbReference>
<dbReference type="CDD" id="cd19935">
    <property type="entry name" value="REC_OmpR_CusR-like"/>
    <property type="match status" value="1"/>
</dbReference>
<dbReference type="EMBL" id="VCEJ01000002">
    <property type="protein sequence ID" value="TLV02492.1"/>
    <property type="molecule type" value="Genomic_DNA"/>
</dbReference>
<evidence type="ECO:0000256" key="5">
    <source>
        <dbReference type="ARBA" id="ARBA00023163"/>
    </source>
</evidence>
<dbReference type="InterPro" id="IPR001789">
    <property type="entry name" value="Sig_transdc_resp-reg_receiver"/>
</dbReference>
<evidence type="ECO:0000256" key="6">
    <source>
        <dbReference type="PROSITE-ProRule" id="PRU00169"/>
    </source>
</evidence>
<dbReference type="Gene3D" id="3.40.50.2300">
    <property type="match status" value="1"/>
</dbReference>
<evidence type="ECO:0000256" key="2">
    <source>
        <dbReference type="ARBA" id="ARBA00023012"/>
    </source>
</evidence>
<accession>A0A5R9L1Q5</accession>
<evidence type="ECO:0000256" key="3">
    <source>
        <dbReference type="ARBA" id="ARBA00023015"/>
    </source>
</evidence>
<feature type="domain" description="Response regulatory" evidence="7">
    <location>
        <begin position="2"/>
        <end position="116"/>
    </location>
</feature>
<dbReference type="InterPro" id="IPR039420">
    <property type="entry name" value="WalR-like"/>
</dbReference>
<gene>
    <name evidence="8" type="ORF">FEN17_02370</name>
</gene>
<comment type="caution">
    <text evidence="8">The sequence shown here is derived from an EMBL/GenBank/DDBJ whole genome shotgun (WGS) entry which is preliminary data.</text>
</comment>
<dbReference type="SMART" id="SM00448">
    <property type="entry name" value="REC"/>
    <property type="match status" value="1"/>
</dbReference>
<keyword evidence="2" id="KW-0902">Two-component regulatory system</keyword>
<dbReference type="FunFam" id="3.40.50.2300:FF:000001">
    <property type="entry name" value="DNA-binding response regulator PhoB"/>
    <property type="match status" value="1"/>
</dbReference>
<evidence type="ECO:0000256" key="1">
    <source>
        <dbReference type="ARBA" id="ARBA00022553"/>
    </source>
</evidence>
<protein>
    <submittedName>
        <fullName evidence="8">Response regulator transcription factor</fullName>
    </submittedName>
</protein>
<evidence type="ECO:0000256" key="4">
    <source>
        <dbReference type="ARBA" id="ARBA00023125"/>
    </source>
</evidence>
<dbReference type="GO" id="GO:0000156">
    <property type="term" value="F:phosphorelay response regulator activity"/>
    <property type="evidence" value="ECO:0007669"/>
    <property type="project" value="TreeGrafter"/>
</dbReference>
<keyword evidence="4" id="KW-0238">DNA-binding</keyword>
<dbReference type="GO" id="GO:0032993">
    <property type="term" value="C:protein-DNA complex"/>
    <property type="evidence" value="ECO:0007669"/>
    <property type="project" value="TreeGrafter"/>
</dbReference>
<keyword evidence="3" id="KW-0805">Transcription regulation</keyword>
<proteinExistence type="predicted"/>
<dbReference type="Proteomes" id="UP000306402">
    <property type="component" value="Unassembled WGS sequence"/>
</dbReference>
<dbReference type="GO" id="GO:0005829">
    <property type="term" value="C:cytosol"/>
    <property type="evidence" value="ECO:0007669"/>
    <property type="project" value="TreeGrafter"/>
</dbReference>
<dbReference type="SUPFAM" id="SSF52172">
    <property type="entry name" value="CheY-like"/>
    <property type="match status" value="1"/>
</dbReference>
<keyword evidence="9" id="KW-1185">Reference proteome</keyword>
<dbReference type="AlphaFoldDB" id="A0A5R9L1Q5"/>
<organism evidence="8 9">
    <name type="scientific">Dyadobacter luticola</name>
    <dbReference type="NCBI Taxonomy" id="1979387"/>
    <lineage>
        <taxon>Bacteria</taxon>
        <taxon>Pseudomonadati</taxon>
        <taxon>Bacteroidota</taxon>
        <taxon>Cytophagia</taxon>
        <taxon>Cytophagales</taxon>
        <taxon>Spirosomataceae</taxon>
        <taxon>Dyadobacter</taxon>
    </lineage>
</organism>
<dbReference type="Pfam" id="PF00072">
    <property type="entry name" value="Response_reg"/>
    <property type="match status" value="1"/>
</dbReference>
<evidence type="ECO:0000313" key="8">
    <source>
        <dbReference type="EMBL" id="TLV02492.1"/>
    </source>
</evidence>
<name>A0A5R9L1Q5_9BACT</name>
<dbReference type="InterPro" id="IPR011006">
    <property type="entry name" value="CheY-like_superfamily"/>
</dbReference>
<keyword evidence="5" id="KW-0804">Transcription</keyword>
<evidence type="ECO:0000313" key="9">
    <source>
        <dbReference type="Proteomes" id="UP000306402"/>
    </source>
</evidence>
<dbReference type="GO" id="GO:0000976">
    <property type="term" value="F:transcription cis-regulatory region binding"/>
    <property type="evidence" value="ECO:0007669"/>
    <property type="project" value="TreeGrafter"/>
</dbReference>
<reference evidence="8 9" key="1">
    <citation type="submission" date="2019-05" db="EMBL/GenBank/DDBJ databases">
        <authorList>
            <person name="Qu J.-H."/>
        </authorList>
    </citation>
    <scope>NUCLEOTIDE SEQUENCE [LARGE SCALE GENOMIC DNA]</scope>
    <source>
        <strain evidence="8 9">T17</strain>
    </source>
</reference>
<sequence>MRILIIEDEKGILNFLKQGLEEESYAVDTASEGISGLQMALTGDYDLLLVDWMLPGKSGIEVCREFRKQDRKTPLIFLTARDTVQDTIFGLQSGANDYNEGVKRNPDRQDNVRLGRLVSDADAVENRSKVFKNKPAPVFTIELNPTLEL</sequence>
<keyword evidence="1 6" id="KW-0597">Phosphoprotein</keyword>
<evidence type="ECO:0000259" key="7">
    <source>
        <dbReference type="PROSITE" id="PS50110"/>
    </source>
</evidence>
<dbReference type="PANTHER" id="PTHR48111">
    <property type="entry name" value="REGULATOR OF RPOS"/>
    <property type="match status" value="1"/>
</dbReference>
<dbReference type="OrthoDB" id="5343479at2"/>
<dbReference type="PROSITE" id="PS50110">
    <property type="entry name" value="RESPONSE_REGULATORY"/>
    <property type="match status" value="1"/>
</dbReference>
<dbReference type="RefSeq" id="WP_138363703.1">
    <property type="nucleotide sequence ID" value="NZ_VCEJ01000002.1"/>
</dbReference>